<keyword evidence="1" id="KW-0472">Membrane</keyword>
<name>A0A3B0MU67_THEAN</name>
<proteinExistence type="predicted"/>
<feature type="transmembrane region" description="Helical" evidence="1">
    <location>
        <begin position="144"/>
        <end position="167"/>
    </location>
</feature>
<reference evidence="3" key="1">
    <citation type="submission" date="2018-07" db="EMBL/GenBank/DDBJ databases">
        <authorList>
            <person name="Quirk P.G."/>
            <person name="Krulwich T.A."/>
        </authorList>
    </citation>
    <scope>NUCLEOTIDE SEQUENCE</scope>
    <source>
        <strain evidence="3">Anand</strain>
    </source>
</reference>
<organism evidence="3">
    <name type="scientific">Theileria annulata</name>
    <dbReference type="NCBI Taxonomy" id="5874"/>
    <lineage>
        <taxon>Eukaryota</taxon>
        <taxon>Sar</taxon>
        <taxon>Alveolata</taxon>
        <taxon>Apicomplexa</taxon>
        <taxon>Aconoidasida</taxon>
        <taxon>Piroplasmida</taxon>
        <taxon>Theileriidae</taxon>
        <taxon>Theileria</taxon>
    </lineage>
</organism>
<feature type="transmembrane region" description="Helical" evidence="1">
    <location>
        <begin position="363"/>
        <end position="380"/>
    </location>
</feature>
<dbReference type="EMBL" id="UIVS01000003">
    <property type="protein sequence ID" value="SVP92431.1"/>
    <property type="molecule type" value="Genomic_DNA"/>
</dbReference>
<gene>
    <name evidence="3" type="ORF">TAT_000222300</name>
    <name evidence="2" type="ORF">TAV_000222400</name>
</gene>
<evidence type="ECO:0000313" key="2">
    <source>
        <dbReference type="EMBL" id="SVP92431.1"/>
    </source>
</evidence>
<keyword evidence="1" id="KW-0812">Transmembrane</keyword>
<dbReference type="AlphaFoldDB" id="A0A3B0MU67"/>
<dbReference type="EMBL" id="UIVT01000003">
    <property type="protein sequence ID" value="SVP93235.1"/>
    <property type="molecule type" value="Genomic_DNA"/>
</dbReference>
<accession>A0A3B0MU67</accession>
<evidence type="ECO:0000256" key="1">
    <source>
        <dbReference type="SAM" id="Phobius"/>
    </source>
</evidence>
<feature type="transmembrane region" description="Helical" evidence="1">
    <location>
        <begin position="201"/>
        <end position="224"/>
    </location>
</feature>
<protein>
    <submittedName>
        <fullName evidence="3">Uncharacterized protein</fullName>
    </submittedName>
</protein>
<dbReference type="VEuPathDB" id="PiroplasmaDB:TA03170"/>
<sequence>MHSDSSKIRKIYKAKTPHGDISEEERKSIHSQHSLVFLLLGMSLYPNTDTSLIAQKLFSCENFTNDINLAHNVSLTIISVLLFLFGSYHIYIFIGSIWASLLCHICHILTGFYGRTVHARNTFIAIFFFMGIFRSSLSFTCKFLLYHIILGPHIISKLFLFSAYLIFNNSRSAFSLCMGIFQAFLNNVTRAKTLNQLRLNLVIIHSLQAFITLVAAVWSTILFVNYKDKAHDKNDNFEMNKIIEKFKNFKYLKYYYPRFVLFHICSVKYLFHPGSIPFLLELPIPVKLRGSIVYTFGEFLGRNSSIFLDETVITKPGDSIDDSFFVIRDIPLFFLIFAIIALNVSILYSTFTAKIAISRSPSFVLTSLIISGFSYGYLISKATLGSKAILDHYSKKESDIPRQSKVVSEVVNFTYYCSLFVPYTFSKLIQKRLRKSRVSRDYILTRNYGNLSVDDVSLLLTLLNK</sequence>
<keyword evidence="1" id="KW-1133">Transmembrane helix</keyword>
<feature type="transmembrane region" description="Helical" evidence="1">
    <location>
        <begin position="330"/>
        <end position="351"/>
    </location>
</feature>
<feature type="transmembrane region" description="Helical" evidence="1">
    <location>
        <begin position="119"/>
        <end position="137"/>
    </location>
</feature>
<evidence type="ECO:0000313" key="3">
    <source>
        <dbReference type="EMBL" id="SVP93235.1"/>
    </source>
</evidence>